<dbReference type="Proteomes" id="UP000214365">
    <property type="component" value="Unassembled WGS sequence"/>
</dbReference>
<reference evidence="2 3" key="1">
    <citation type="submission" date="2015-06" db="EMBL/GenBank/DDBJ databases">
        <title>Talaromyces atroroseus IBT 11181 draft genome.</title>
        <authorList>
            <person name="Rasmussen K.B."/>
            <person name="Rasmussen S."/>
            <person name="Petersen B."/>
            <person name="Sicheritz-Ponten T."/>
            <person name="Mortensen U.H."/>
            <person name="Thrane U."/>
        </authorList>
    </citation>
    <scope>NUCLEOTIDE SEQUENCE [LARGE SCALE GENOMIC DNA]</scope>
    <source>
        <strain evidence="2 3">IBT 11181</strain>
    </source>
</reference>
<feature type="chain" id="PRO_5012298815" description="Lysine-specific metallo-endopeptidase domain-containing protein" evidence="1">
    <location>
        <begin position="21"/>
        <end position="361"/>
    </location>
</feature>
<evidence type="ECO:0008006" key="4">
    <source>
        <dbReference type="Google" id="ProtNLM"/>
    </source>
</evidence>
<feature type="signal peptide" evidence="1">
    <location>
        <begin position="1"/>
        <end position="20"/>
    </location>
</feature>
<keyword evidence="1" id="KW-0732">Signal</keyword>
<dbReference type="Gene3D" id="3.40.390.10">
    <property type="entry name" value="Collagenase (Catalytic Domain)"/>
    <property type="match status" value="1"/>
</dbReference>
<dbReference type="InterPro" id="IPR024079">
    <property type="entry name" value="MetalloPept_cat_dom_sf"/>
</dbReference>
<sequence length="361" mass="39953">MRLPFSRLFVLALCSAAAHAEIFDYDVGTTEGKCTKAQLMKIDELIDDCNALVEAAMWAIEQHSQGQASAGVLTLFTSYFGIEWDWNIEGGFADAVSADAWSNIIYTFQEIQVFLQGADLSPYASSDPSQKPYIFCGEGNYERWDWYDEALDQDMEPIPKARLYGGGYYTVKEMYGAEFTEQNVFYSLKDKGYLFSNGDGCQPYVNSEGVTSVSVAFTSRPVKARTNPSEPQTVLPPSLTLCPATLDAPSNNEPALLSDITYPTPEAPVALDSMVTQSASMFHELAHLTTDYVVDYWYPLNVVIANAVYSSDQGGTLASRNAESYMYFALAVWFYKNAPSGTTPATFYRGMSNDPIRIPDN</sequence>
<dbReference type="EMBL" id="LFMY01000015">
    <property type="protein sequence ID" value="OKL56215.1"/>
    <property type="molecule type" value="Genomic_DNA"/>
</dbReference>
<dbReference type="GO" id="GO:0008237">
    <property type="term" value="F:metallopeptidase activity"/>
    <property type="evidence" value="ECO:0007669"/>
    <property type="project" value="InterPro"/>
</dbReference>
<dbReference type="RefSeq" id="XP_020116336.1">
    <property type="nucleotide sequence ID" value="XM_020263532.1"/>
</dbReference>
<protein>
    <recommendedName>
        <fullName evidence="4">Lysine-specific metallo-endopeptidase domain-containing protein</fullName>
    </recommendedName>
</protein>
<dbReference type="OrthoDB" id="4259138at2759"/>
<keyword evidence="3" id="KW-1185">Reference proteome</keyword>
<name>A0A1Q5Q7L3_TALAT</name>
<gene>
    <name evidence="2" type="ORF">UA08_08368</name>
</gene>
<dbReference type="AlphaFoldDB" id="A0A1Q5Q7L3"/>
<proteinExistence type="predicted"/>
<evidence type="ECO:0000256" key="1">
    <source>
        <dbReference type="SAM" id="SignalP"/>
    </source>
</evidence>
<evidence type="ECO:0000313" key="2">
    <source>
        <dbReference type="EMBL" id="OKL56215.1"/>
    </source>
</evidence>
<dbReference type="GeneID" id="31008124"/>
<comment type="caution">
    <text evidence="2">The sequence shown here is derived from an EMBL/GenBank/DDBJ whole genome shotgun (WGS) entry which is preliminary data.</text>
</comment>
<organism evidence="2 3">
    <name type="scientific">Talaromyces atroroseus</name>
    <dbReference type="NCBI Taxonomy" id="1441469"/>
    <lineage>
        <taxon>Eukaryota</taxon>
        <taxon>Fungi</taxon>
        <taxon>Dikarya</taxon>
        <taxon>Ascomycota</taxon>
        <taxon>Pezizomycotina</taxon>
        <taxon>Eurotiomycetes</taxon>
        <taxon>Eurotiomycetidae</taxon>
        <taxon>Eurotiales</taxon>
        <taxon>Trichocomaceae</taxon>
        <taxon>Talaromyces</taxon>
        <taxon>Talaromyces sect. Trachyspermi</taxon>
    </lineage>
</organism>
<evidence type="ECO:0000313" key="3">
    <source>
        <dbReference type="Proteomes" id="UP000214365"/>
    </source>
</evidence>
<accession>A0A1Q5Q7L3</accession>